<dbReference type="InParanoid" id="A0A482X1L2"/>
<gene>
    <name evidence="1" type="ORF">LSTR_LSTR011138</name>
</gene>
<organism evidence="1 2">
    <name type="scientific">Laodelphax striatellus</name>
    <name type="common">Small brown planthopper</name>
    <name type="synonym">Delphax striatella</name>
    <dbReference type="NCBI Taxonomy" id="195883"/>
    <lineage>
        <taxon>Eukaryota</taxon>
        <taxon>Metazoa</taxon>
        <taxon>Ecdysozoa</taxon>
        <taxon>Arthropoda</taxon>
        <taxon>Hexapoda</taxon>
        <taxon>Insecta</taxon>
        <taxon>Pterygota</taxon>
        <taxon>Neoptera</taxon>
        <taxon>Paraneoptera</taxon>
        <taxon>Hemiptera</taxon>
        <taxon>Auchenorrhyncha</taxon>
        <taxon>Fulgoroidea</taxon>
        <taxon>Delphacidae</taxon>
        <taxon>Criomorphinae</taxon>
        <taxon>Laodelphax</taxon>
    </lineage>
</organism>
<dbReference type="EMBL" id="QKKF02019649">
    <property type="protein sequence ID" value="RZF39729.1"/>
    <property type="molecule type" value="Genomic_DNA"/>
</dbReference>
<protein>
    <submittedName>
        <fullName evidence="1">Uncharacterized protein</fullName>
    </submittedName>
</protein>
<name>A0A482X1L2_LAOST</name>
<proteinExistence type="predicted"/>
<accession>A0A482X1L2</accession>
<keyword evidence="2" id="KW-1185">Reference proteome</keyword>
<dbReference type="Proteomes" id="UP000291343">
    <property type="component" value="Unassembled WGS sequence"/>
</dbReference>
<evidence type="ECO:0000313" key="1">
    <source>
        <dbReference type="EMBL" id="RZF39729.1"/>
    </source>
</evidence>
<evidence type="ECO:0000313" key="2">
    <source>
        <dbReference type="Proteomes" id="UP000291343"/>
    </source>
</evidence>
<reference evidence="1 2" key="1">
    <citation type="journal article" date="2017" name="Gigascience">
        <title>Genome sequence of the small brown planthopper, Laodelphax striatellus.</title>
        <authorList>
            <person name="Zhu J."/>
            <person name="Jiang F."/>
            <person name="Wang X."/>
            <person name="Yang P."/>
            <person name="Bao Y."/>
            <person name="Zhao W."/>
            <person name="Wang W."/>
            <person name="Lu H."/>
            <person name="Wang Q."/>
            <person name="Cui N."/>
            <person name="Li J."/>
            <person name="Chen X."/>
            <person name="Luo L."/>
            <person name="Yu J."/>
            <person name="Kang L."/>
            <person name="Cui F."/>
        </authorList>
    </citation>
    <scope>NUCLEOTIDE SEQUENCE [LARGE SCALE GENOMIC DNA]</scope>
    <source>
        <strain evidence="1">Lst14</strain>
    </source>
</reference>
<comment type="caution">
    <text evidence="1">The sequence shown here is derived from an EMBL/GenBank/DDBJ whole genome shotgun (WGS) entry which is preliminary data.</text>
</comment>
<dbReference type="AlphaFoldDB" id="A0A482X1L2"/>
<sequence length="130" mass="14998">MDFSVKIELYLSLLVTIILTKLNIKKKAIRSITFSGQRDHCKPLFRDLKILIVHGQYILSFLMNVSWSSQILIATQESPSVKIFSSFIVFWVMKMAQLEDLDTLQKNSKQQSCRQVILVNCQDATWVDVS</sequence>